<dbReference type="Pfam" id="PF01625">
    <property type="entry name" value="PMSR"/>
    <property type="match status" value="1"/>
</dbReference>
<evidence type="ECO:0000313" key="7">
    <source>
        <dbReference type="Proteomes" id="UP000269669"/>
    </source>
</evidence>
<dbReference type="PANTHER" id="PTHR43774:SF1">
    <property type="entry name" value="PEPTIDE METHIONINE SULFOXIDE REDUCTASE MSRA 2"/>
    <property type="match status" value="1"/>
</dbReference>
<dbReference type="HAMAP" id="MF_01401">
    <property type="entry name" value="MsrA"/>
    <property type="match status" value="1"/>
</dbReference>
<gene>
    <name evidence="4" type="primary">msrA</name>
    <name evidence="6" type="ORF">EDE15_3422</name>
</gene>
<dbReference type="Gene3D" id="3.30.1060.10">
    <property type="entry name" value="Peptide methionine sulphoxide reductase MsrA"/>
    <property type="match status" value="1"/>
</dbReference>
<evidence type="ECO:0000313" key="6">
    <source>
        <dbReference type="EMBL" id="RSL17873.1"/>
    </source>
</evidence>
<dbReference type="AlphaFoldDB" id="A0A3R9PU26"/>
<name>A0A3R9PU26_9BACT</name>
<dbReference type="Proteomes" id="UP000269669">
    <property type="component" value="Unassembled WGS sequence"/>
</dbReference>
<dbReference type="EMBL" id="RSDW01000001">
    <property type="protein sequence ID" value="RSL17873.1"/>
    <property type="molecule type" value="Genomic_DNA"/>
</dbReference>
<keyword evidence="1 4" id="KW-0560">Oxidoreductase</keyword>
<comment type="catalytic activity">
    <reaction evidence="2 4">
        <text>L-methionyl-[protein] + [thioredoxin]-disulfide + H2O = L-methionyl-(S)-S-oxide-[protein] + [thioredoxin]-dithiol</text>
        <dbReference type="Rhea" id="RHEA:14217"/>
        <dbReference type="Rhea" id="RHEA-COMP:10698"/>
        <dbReference type="Rhea" id="RHEA-COMP:10700"/>
        <dbReference type="Rhea" id="RHEA-COMP:12313"/>
        <dbReference type="Rhea" id="RHEA-COMP:12315"/>
        <dbReference type="ChEBI" id="CHEBI:15377"/>
        <dbReference type="ChEBI" id="CHEBI:16044"/>
        <dbReference type="ChEBI" id="CHEBI:29950"/>
        <dbReference type="ChEBI" id="CHEBI:44120"/>
        <dbReference type="ChEBI" id="CHEBI:50058"/>
        <dbReference type="EC" id="1.8.4.11"/>
    </reaction>
</comment>
<dbReference type="GO" id="GO:0033744">
    <property type="term" value="F:L-methionine:thioredoxin-disulfide S-oxidoreductase activity"/>
    <property type="evidence" value="ECO:0007669"/>
    <property type="project" value="RHEA"/>
</dbReference>
<dbReference type="PANTHER" id="PTHR43774">
    <property type="entry name" value="PEPTIDE METHIONINE SULFOXIDE REDUCTASE"/>
    <property type="match status" value="1"/>
</dbReference>
<keyword evidence="7" id="KW-1185">Reference proteome</keyword>
<feature type="active site" evidence="4">
    <location>
        <position position="12"/>
    </location>
</feature>
<evidence type="ECO:0000256" key="3">
    <source>
        <dbReference type="ARBA" id="ARBA00048782"/>
    </source>
</evidence>
<evidence type="ECO:0000259" key="5">
    <source>
        <dbReference type="Pfam" id="PF01625"/>
    </source>
</evidence>
<evidence type="ECO:0000256" key="1">
    <source>
        <dbReference type="ARBA" id="ARBA00023002"/>
    </source>
</evidence>
<evidence type="ECO:0000256" key="2">
    <source>
        <dbReference type="ARBA" id="ARBA00047806"/>
    </source>
</evidence>
<dbReference type="EC" id="1.8.4.11" evidence="4"/>
<reference evidence="6 7" key="1">
    <citation type="submission" date="2018-12" db="EMBL/GenBank/DDBJ databases">
        <title>Sequencing of bacterial isolates from soil warming experiment in Harvard Forest, Massachusetts, USA.</title>
        <authorList>
            <person name="Deangelis K."/>
        </authorList>
    </citation>
    <scope>NUCLEOTIDE SEQUENCE [LARGE SCALE GENOMIC DNA]</scope>
    <source>
        <strain evidence="6 7">EB153</strain>
    </source>
</reference>
<evidence type="ECO:0000256" key="4">
    <source>
        <dbReference type="HAMAP-Rule" id="MF_01401"/>
    </source>
</evidence>
<dbReference type="GO" id="GO:0008113">
    <property type="term" value="F:peptide-methionine (S)-S-oxide reductase activity"/>
    <property type="evidence" value="ECO:0007669"/>
    <property type="project" value="UniProtKB-UniRule"/>
</dbReference>
<dbReference type="SUPFAM" id="SSF55068">
    <property type="entry name" value="Peptide methionine sulfoxide reductase"/>
    <property type="match status" value="1"/>
</dbReference>
<dbReference type="NCBIfam" id="TIGR00401">
    <property type="entry name" value="msrA"/>
    <property type="match status" value="1"/>
</dbReference>
<protein>
    <recommendedName>
        <fullName evidence="4">Peptide methionine sulfoxide reductase MsrA</fullName>
        <shortName evidence="4">Protein-methionine-S-oxide reductase</shortName>
        <ecNumber evidence="4">1.8.4.11</ecNumber>
    </recommendedName>
    <alternativeName>
        <fullName evidence="4">Peptide-methionine (S)-S-oxide reductase</fullName>
        <shortName evidence="4">Peptide Met(O) reductase</shortName>
    </alternativeName>
</protein>
<comment type="function">
    <text evidence="4">Has an important function as a repair enzyme for proteins that have been inactivated by oxidation. Catalyzes the reversible oxidation-reduction of methionine sulfoxide in proteins to methionine.</text>
</comment>
<dbReference type="InterPro" id="IPR002569">
    <property type="entry name" value="Met_Sox_Rdtase_MsrA_dom"/>
</dbReference>
<dbReference type="OrthoDB" id="4174719at2"/>
<comment type="catalytic activity">
    <reaction evidence="3 4">
        <text>[thioredoxin]-disulfide + L-methionine + H2O = L-methionine (S)-S-oxide + [thioredoxin]-dithiol</text>
        <dbReference type="Rhea" id="RHEA:19993"/>
        <dbReference type="Rhea" id="RHEA-COMP:10698"/>
        <dbReference type="Rhea" id="RHEA-COMP:10700"/>
        <dbReference type="ChEBI" id="CHEBI:15377"/>
        <dbReference type="ChEBI" id="CHEBI:29950"/>
        <dbReference type="ChEBI" id="CHEBI:50058"/>
        <dbReference type="ChEBI" id="CHEBI:57844"/>
        <dbReference type="ChEBI" id="CHEBI:58772"/>
        <dbReference type="EC" id="1.8.4.11"/>
    </reaction>
</comment>
<accession>A0A3R9PU26</accession>
<sequence>MAIEKATFGAGCFWGIEARFDEITGVIDTAVGYEGGDLEHPTYKEVCTDRTGHAEVVQVTFDNSRISYEALLDAFFAMHDPTQVNRQGPDFGTQYRSVIFTQNDQQFFQARAKVAELNASGTYRLPLATKIEPSKTFWKAEEYHQRYLEKRGMVHCHI</sequence>
<organism evidence="6 7">
    <name type="scientific">Edaphobacter aggregans</name>
    <dbReference type="NCBI Taxonomy" id="570835"/>
    <lineage>
        <taxon>Bacteria</taxon>
        <taxon>Pseudomonadati</taxon>
        <taxon>Acidobacteriota</taxon>
        <taxon>Terriglobia</taxon>
        <taxon>Terriglobales</taxon>
        <taxon>Acidobacteriaceae</taxon>
        <taxon>Edaphobacter</taxon>
    </lineage>
</organism>
<dbReference type="InterPro" id="IPR036509">
    <property type="entry name" value="Met_Sox_Rdtase_MsrA_sf"/>
</dbReference>
<comment type="caution">
    <text evidence="6">The sequence shown here is derived from an EMBL/GenBank/DDBJ whole genome shotgun (WGS) entry which is preliminary data.</text>
</comment>
<dbReference type="RefSeq" id="WP_125486299.1">
    <property type="nucleotide sequence ID" value="NZ_RSDW01000001.1"/>
</dbReference>
<proteinExistence type="inferred from homology"/>
<feature type="domain" description="Peptide methionine sulphoxide reductase MsrA" evidence="5">
    <location>
        <begin position="5"/>
        <end position="157"/>
    </location>
</feature>
<comment type="similarity">
    <text evidence="4">Belongs to the MsrA Met sulfoxide reductase family.</text>
</comment>